<protein>
    <recommendedName>
        <fullName evidence="6">NADH:flavin oxidoreductase/NADH oxidase N-terminal domain-containing protein</fullName>
    </recommendedName>
</protein>
<keyword evidence="5" id="KW-0560">Oxidoreductase</keyword>
<keyword evidence="4" id="KW-0521">NADP</keyword>
<reference evidence="7" key="1">
    <citation type="journal article" date="2020" name="Stud. Mycol.">
        <title>101 Dothideomycetes genomes: a test case for predicting lifestyles and emergence of pathogens.</title>
        <authorList>
            <person name="Haridas S."/>
            <person name="Albert R."/>
            <person name="Binder M."/>
            <person name="Bloem J."/>
            <person name="Labutti K."/>
            <person name="Salamov A."/>
            <person name="Andreopoulos B."/>
            <person name="Baker S."/>
            <person name="Barry K."/>
            <person name="Bills G."/>
            <person name="Bluhm B."/>
            <person name="Cannon C."/>
            <person name="Castanera R."/>
            <person name="Culley D."/>
            <person name="Daum C."/>
            <person name="Ezra D."/>
            <person name="Gonzalez J."/>
            <person name="Henrissat B."/>
            <person name="Kuo A."/>
            <person name="Liang C."/>
            <person name="Lipzen A."/>
            <person name="Lutzoni F."/>
            <person name="Magnuson J."/>
            <person name="Mondo S."/>
            <person name="Nolan M."/>
            <person name="Ohm R."/>
            <person name="Pangilinan J."/>
            <person name="Park H.-J."/>
            <person name="Ramirez L."/>
            <person name="Alfaro M."/>
            <person name="Sun H."/>
            <person name="Tritt A."/>
            <person name="Yoshinaga Y."/>
            <person name="Zwiers L.-H."/>
            <person name="Turgeon B."/>
            <person name="Goodwin S."/>
            <person name="Spatafora J."/>
            <person name="Crous P."/>
            <person name="Grigoriev I."/>
        </authorList>
    </citation>
    <scope>NUCLEOTIDE SEQUENCE</scope>
    <source>
        <strain evidence="7">SCOH1-5</strain>
    </source>
</reference>
<evidence type="ECO:0000313" key="8">
    <source>
        <dbReference type="Proteomes" id="UP000799539"/>
    </source>
</evidence>
<dbReference type="AlphaFoldDB" id="A0A6A6EZ39"/>
<dbReference type="PANTHER" id="PTHR43303">
    <property type="entry name" value="NADPH DEHYDROGENASE C23G7.10C-RELATED"/>
    <property type="match status" value="1"/>
</dbReference>
<dbReference type="Pfam" id="PF00724">
    <property type="entry name" value="Oxidored_FMN"/>
    <property type="match status" value="1"/>
</dbReference>
<dbReference type="PANTHER" id="PTHR43303:SF4">
    <property type="entry name" value="NADPH DEHYDROGENASE C23G7.10C-RELATED"/>
    <property type="match status" value="1"/>
</dbReference>
<dbReference type="GO" id="GO:0010181">
    <property type="term" value="F:FMN binding"/>
    <property type="evidence" value="ECO:0007669"/>
    <property type="project" value="InterPro"/>
</dbReference>
<evidence type="ECO:0000256" key="1">
    <source>
        <dbReference type="ARBA" id="ARBA00001917"/>
    </source>
</evidence>
<evidence type="ECO:0000256" key="3">
    <source>
        <dbReference type="ARBA" id="ARBA00022643"/>
    </source>
</evidence>
<organism evidence="7 8">
    <name type="scientific">Cercospora zeae-maydis SCOH1-5</name>
    <dbReference type="NCBI Taxonomy" id="717836"/>
    <lineage>
        <taxon>Eukaryota</taxon>
        <taxon>Fungi</taxon>
        <taxon>Dikarya</taxon>
        <taxon>Ascomycota</taxon>
        <taxon>Pezizomycotina</taxon>
        <taxon>Dothideomycetes</taxon>
        <taxon>Dothideomycetidae</taxon>
        <taxon>Mycosphaerellales</taxon>
        <taxon>Mycosphaerellaceae</taxon>
        <taxon>Cercospora</taxon>
    </lineage>
</organism>
<name>A0A6A6EZ39_9PEZI</name>
<accession>A0A6A6EZ39</accession>
<dbReference type="OrthoDB" id="72788at2759"/>
<evidence type="ECO:0000256" key="5">
    <source>
        <dbReference type="ARBA" id="ARBA00023002"/>
    </source>
</evidence>
<dbReference type="GO" id="GO:0050661">
    <property type="term" value="F:NADP binding"/>
    <property type="evidence" value="ECO:0007669"/>
    <property type="project" value="InterPro"/>
</dbReference>
<dbReference type="InterPro" id="IPR013785">
    <property type="entry name" value="Aldolase_TIM"/>
</dbReference>
<dbReference type="EMBL" id="ML992728">
    <property type="protein sequence ID" value="KAF2206270.1"/>
    <property type="molecule type" value="Genomic_DNA"/>
</dbReference>
<proteinExistence type="predicted"/>
<dbReference type="SUPFAM" id="SSF51395">
    <property type="entry name" value="FMN-linked oxidoreductases"/>
    <property type="match status" value="1"/>
</dbReference>
<feature type="domain" description="NADH:flavin oxidoreductase/NADH oxidase N-terminal" evidence="6">
    <location>
        <begin position="71"/>
        <end position="415"/>
    </location>
</feature>
<evidence type="ECO:0000313" key="7">
    <source>
        <dbReference type="EMBL" id="KAF2206270.1"/>
    </source>
</evidence>
<dbReference type="InterPro" id="IPR044152">
    <property type="entry name" value="YqjM-like"/>
</dbReference>
<keyword evidence="8" id="KW-1185">Reference proteome</keyword>
<keyword evidence="2" id="KW-0285">Flavoprotein</keyword>
<gene>
    <name evidence="7" type="ORF">CERZMDRAFT_115840</name>
</gene>
<dbReference type="Proteomes" id="UP000799539">
    <property type="component" value="Unassembled WGS sequence"/>
</dbReference>
<dbReference type="CDD" id="cd02932">
    <property type="entry name" value="OYE_YqiM_FMN"/>
    <property type="match status" value="1"/>
</dbReference>
<dbReference type="Gene3D" id="3.20.20.70">
    <property type="entry name" value="Aldolase class I"/>
    <property type="match status" value="1"/>
</dbReference>
<keyword evidence="3" id="KW-0288">FMN</keyword>
<evidence type="ECO:0000256" key="2">
    <source>
        <dbReference type="ARBA" id="ARBA00022630"/>
    </source>
</evidence>
<evidence type="ECO:0000256" key="4">
    <source>
        <dbReference type="ARBA" id="ARBA00022857"/>
    </source>
</evidence>
<dbReference type="GO" id="GO:0003959">
    <property type="term" value="F:NADPH dehydrogenase activity"/>
    <property type="evidence" value="ECO:0007669"/>
    <property type="project" value="InterPro"/>
</dbReference>
<evidence type="ECO:0000259" key="6">
    <source>
        <dbReference type="Pfam" id="PF00724"/>
    </source>
</evidence>
<comment type="cofactor">
    <cofactor evidence="1">
        <name>FMN</name>
        <dbReference type="ChEBI" id="CHEBI:58210"/>
    </cofactor>
</comment>
<dbReference type="InterPro" id="IPR001155">
    <property type="entry name" value="OxRdtase_FMN_N"/>
</dbReference>
<sequence length="435" mass="47170">MSRLMALPPTLCVWPTAMRAQRIMNKRATTPWSMENASPILNVAAHNTNYFTPAQDPPAGTVCELVDSTPKLFRPLSIRGLNMQNRIMVSPMSQYSADDGHFTPWHDVHIGSFVVRGPGLTMVEATSVEPVGKGTPEDPGLWKDSQIGPARRLVEFAHSQGQNIGIQITHAGRKATTLAPWLGFPPRTASQAAGGFPHAVIGPSAIRWAEGRPEVRAMELSDIERVRGAFQSAISRAVHAGFDAIELHGAHGYLLHSFCSPVANVRTDGYGGSFENRIRLLREVVADARAVMPRRIPLFVRISGSDGLEETEYGRNSWTLEDSSRLASILSADGVDVIDVSYGGSSPAQKWLPGAANQAPLAHAIKQVVGQNVIVGTVGNIQTGTVAQEQLDRGLDIVAAGRAFLRNPNLVTTWADELGVKIRQARQIEWCVPQH</sequence>